<dbReference type="EMBL" id="MGGE01000027">
    <property type="protein sequence ID" value="OGM21059.1"/>
    <property type="molecule type" value="Genomic_DNA"/>
</dbReference>
<gene>
    <name evidence="2" type="ORF">A2714_01870</name>
</gene>
<reference evidence="2 3" key="1">
    <citation type="journal article" date="2016" name="Nat. Commun.">
        <title>Thousands of microbial genomes shed light on interconnected biogeochemical processes in an aquifer system.</title>
        <authorList>
            <person name="Anantharaman K."/>
            <person name="Brown C.T."/>
            <person name="Hug L.A."/>
            <person name="Sharon I."/>
            <person name="Castelle C.J."/>
            <person name="Probst A.J."/>
            <person name="Thomas B.C."/>
            <person name="Singh A."/>
            <person name="Wilkins M.J."/>
            <person name="Karaoz U."/>
            <person name="Brodie E.L."/>
            <person name="Williams K.H."/>
            <person name="Hubbard S.S."/>
            <person name="Banfield J.F."/>
        </authorList>
    </citation>
    <scope>NUCLEOTIDE SEQUENCE [LARGE SCALE GENOMIC DNA]</scope>
</reference>
<accession>A0A1F7Y2C4</accession>
<evidence type="ECO:0008006" key="4">
    <source>
        <dbReference type="Google" id="ProtNLM"/>
    </source>
</evidence>
<organism evidence="2 3">
    <name type="scientific">Candidatus Woesebacteria bacterium RIFCSPHIGHO2_01_FULL_38_9</name>
    <dbReference type="NCBI Taxonomy" id="1802492"/>
    <lineage>
        <taxon>Bacteria</taxon>
        <taxon>Candidatus Woeseibacteriota</taxon>
    </lineage>
</organism>
<evidence type="ECO:0000313" key="2">
    <source>
        <dbReference type="EMBL" id="OGM21059.1"/>
    </source>
</evidence>
<keyword evidence="1" id="KW-0812">Transmembrane</keyword>
<dbReference type="Proteomes" id="UP000178419">
    <property type="component" value="Unassembled WGS sequence"/>
</dbReference>
<name>A0A1F7Y2C4_9BACT</name>
<evidence type="ECO:0000313" key="3">
    <source>
        <dbReference type="Proteomes" id="UP000178419"/>
    </source>
</evidence>
<protein>
    <recommendedName>
        <fullName evidence="4">Type II secretion system protein GspG C-terminal domain-containing protein</fullName>
    </recommendedName>
</protein>
<comment type="caution">
    <text evidence="2">The sequence shown here is derived from an EMBL/GenBank/DDBJ whole genome shotgun (WGS) entry which is preliminary data.</text>
</comment>
<evidence type="ECO:0000256" key="1">
    <source>
        <dbReference type="SAM" id="Phobius"/>
    </source>
</evidence>
<dbReference type="AlphaFoldDB" id="A0A1F7Y2C4"/>
<keyword evidence="1" id="KW-0472">Membrane</keyword>
<sequence>MRFFSKNEAIGVLIILSVVFIFTFSGLKTSLRRARDAQRQADLSSVSDALYTFQAEFGFFPPSEDGKVKACKDSDFDEVIIKLRELEDFDRNLYFEGLRGCDWGYDGLRDVTDDTYPPYLMSLPSDPKQEEGFSYFYISNTKRFQLYSYLEGEDEENTYNSGVVSRNLACGTKICSFGKSSGDTPLDISIEDYERKLENENP</sequence>
<feature type="transmembrane region" description="Helical" evidence="1">
    <location>
        <begin position="12"/>
        <end position="31"/>
    </location>
</feature>
<dbReference type="Gene3D" id="3.30.700.10">
    <property type="entry name" value="Glycoprotein, Type 4 Pilin"/>
    <property type="match status" value="1"/>
</dbReference>
<keyword evidence="1" id="KW-1133">Transmembrane helix</keyword>
<proteinExistence type="predicted"/>